<organism evidence="2 3">
    <name type="scientific">Daphnia pulex</name>
    <name type="common">Water flea</name>
    <dbReference type="NCBI Taxonomy" id="6669"/>
    <lineage>
        <taxon>Eukaryota</taxon>
        <taxon>Metazoa</taxon>
        <taxon>Ecdysozoa</taxon>
        <taxon>Arthropoda</taxon>
        <taxon>Crustacea</taxon>
        <taxon>Branchiopoda</taxon>
        <taxon>Diplostraca</taxon>
        <taxon>Cladocera</taxon>
        <taxon>Anomopoda</taxon>
        <taxon>Daphniidae</taxon>
        <taxon>Daphnia</taxon>
    </lineage>
</organism>
<keyword evidence="3" id="KW-1185">Reference proteome</keyword>
<evidence type="ECO:0000313" key="3">
    <source>
        <dbReference type="Proteomes" id="UP000000305"/>
    </source>
</evidence>
<dbReference type="HOGENOM" id="CLU_1580105_0_0_1"/>
<dbReference type="EMBL" id="GL732553">
    <property type="protein sequence ID" value="EFX79135.1"/>
    <property type="molecule type" value="Genomic_DNA"/>
</dbReference>
<dbReference type="KEGG" id="dpx:DAPPUDRAFT_104588"/>
<dbReference type="OrthoDB" id="6365464at2759"/>
<gene>
    <name evidence="2" type="ORF">DAPPUDRAFT_104588</name>
</gene>
<name>E9GMP8_DAPPU</name>
<sequence>MEMSSMVTTVGSEVTVYGAVGAVFLFLLVALLLGLSFSSPCKSGDNGKYLSNSSNLGYDRDQMDCNYSPDGFAEWGHSLSTMELMPTPPPVIYTEQLARDIEGDCVGLEQLLKKPSHFMSLSNSSSSRSPLTTTTDHSSTLAEFHHHHQQRYQNPDDSLYCHNHSASRS</sequence>
<evidence type="ECO:0000313" key="2">
    <source>
        <dbReference type="EMBL" id="EFX79135.1"/>
    </source>
</evidence>
<accession>E9GMP8</accession>
<dbReference type="Proteomes" id="UP000000305">
    <property type="component" value="Unassembled WGS sequence"/>
</dbReference>
<reference evidence="2 3" key="1">
    <citation type="journal article" date="2011" name="Science">
        <title>The ecoresponsive genome of Daphnia pulex.</title>
        <authorList>
            <person name="Colbourne J.K."/>
            <person name="Pfrender M.E."/>
            <person name="Gilbert D."/>
            <person name="Thomas W.K."/>
            <person name="Tucker A."/>
            <person name="Oakley T.H."/>
            <person name="Tokishita S."/>
            <person name="Aerts A."/>
            <person name="Arnold G.J."/>
            <person name="Basu M.K."/>
            <person name="Bauer D.J."/>
            <person name="Caceres C.E."/>
            <person name="Carmel L."/>
            <person name="Casola C."/>
            <person name="Choi J.H."/>
            <person name="Detter J.C."/>
            <person name="Dong Q."/>
            <person name="Dusheyko S."/>
            <person name="Eads B.D."/>
            <person name="Frohlich T."/>
            <person name="Geiler-Samerotte K.A."/>
            <person name="Gerlach D."/>
            <person name="Hatcher P."/>
            <person name="Jogdeo S."/>
            <person name="Krijgsveld J."/>
            <person name="Kriventseva E.V."/>
            <person name="Kultz D."/>
            <person name="Laforsch C."/>
            <person name="Lindquist E."/>
            <person name="Lopez J."/>
            <person name="Manak J.R."/>
            <person name="Muller J."/>
            <person name="Pangilinan J."/>
            <person name="Patwardhan R.P."/>
            <person name="Pitluck S."/>
            <person name="Pritham E.J."/>
            <person name="Rechtsteiner A."/>
            <person name="Rho M."/>
            <person name="Rogozin I.B."/>
            <person name="Sakarya O."/>
            <person name="Salamov A."/>
            <person name="Schaack S."/>
            <person name="Shapiro H."/>
            <person name="Shiga Y."/>
            <person name="Skalitzky C."/>
            <person name="Smith Z."/>
            <person name="Souvorov A."/>
            <person name="Sung W."/>
            <person name="Tang Z."/>
            <person name="Tsuchiya D."/>
            <person name="Tu H."/>
            <person name="Vos H."/>
            <person name="Wang M."/>
            <person name="Wolf Y.I."/>
            <person name="Yamagata H."/>
            <person name="Yamada T."/>
            <person name="Ye Y."/>
            <person name="Shaw J.R."/>
            <person name="Andrews J."/>
            <person name="Crease T.J."/>
            <person name="Tang H."/>
            <person name="Lucas S.M."/>
            <person name="Robertson H.M."/>
            <person name="Bork P."/>
            <person name="Koonin E.V."/>
            <person name="Zdobnov E.M."/>
            <person name="Grigoriev I.V."/>
            <person name="Lynch M."/>
            <person name="Boore J.L."/>
        </authorList>
    </citation>
    <scope>NUCLEOTIDE SEQUENCE [LARGE SCALE GENOMIC DNA]</scope>
</reference>
<feature type="region of interest" description="Disordered" evidence="1">
    <location>
        <begin position="119"/>
        <end position="140"/>
    </location>
</feature>
<evidence type="ECO:0000256" key="1">
    <source>
        <dbReference type="SAM" id="MobiDB-lite"/>
    </source>
</evidence>
<feature type="compositionally biased region" description="Low complexity" evidence="1">
    <location>
        <begin position="120"/>
        <end position="135"/>
    </location>
</feature>
<protein>
    <submittedName>
        <fullName evidence="2">Uncharacterized protein</fullName>
    </submittedName>
</protein>
<dbReference type="InParanoid" id="E9GMP8"/>
<proteinExistence type="predicted"/>
<dbReference type="AlphaFoldDB" id="E9GMP8"/>